<evidence type="ECO:0000256" key="5">
    <source>
        <dbReference type="ARBA" id="ARBA00023125"/>
    </source>
</evidence>
<dbReference type="GO" id="GO:0043531">
    <property type="term" value="F:ADP binding"/>
    <property type="evidence" value="ECO:0007669"/>
    <property type="project" value="InterPro"/>
</dbReference>
<dbReference type="Gene3D" id="1.25.40.10">
    <property type="entry name" value="Tetratricopeptide repeat domain"/>
    <property type="match status" value="2"/>
</dbReference>
<evidence type="ECO:0000256" key="3">
    <source>
        <dbReference type="ARBA" id="ARBA00023012"/>
    </source>
</evidence>
<comment type="similarity">
    <text evidence="1">Belongs to the AfsR/DnrI/RedD regulatory family.</text>
</comment>
<dbReference type="GO" id="GO:0003677">
    <property type="term" value="F:DNA binding"/>
    <property type="evidence" value="ECO:0007669"/>
    <property type="project" value="UniProtKB-UniRule"/>
</dbReference>
<dbReference type="PANTHER" id="PTHR35807">
    <property type="entry name" value="TRANSCRIPTIONAL REGULATOR REDD-RELATED"/>
    <property type="match status" value="1"/>
</dbReference>
<dbReference type="InterPro" id="IPR027417">
    <property type="entry name" value="P-loop_NTPase"/>
</dbReference>
<dbReference type="EMBL" id="LGUP01000380">
    <property type="protein sequence ID" value="KOG12613.1"/>
    <property type="molecule type" value="Genomic_DNA"/>
</dbReference>
<evidence type="ECO:0000313" key="9">
    <source>
        <dbReference type="EMBL" id="KOG12613.1"/>
    </source>
</evidence>
<accession>A0A0L8JG16</accession>
<dbReference type="SMART" id="SM00862">
    <property type="entry name" value="Trans_reg_C"/>
    <property type="match status" value="1"/>
</dbReference>
<dbReference type="SMART" id="SM00028">
    <property type="entry name" value="TPR"/>
    <property type="match status" value="6"/>
</dbReference>
<dbReference type="InterPro" id="IPR051677">
    <property type="entry name" value="AfsR-DnrI-RedD_regulator"/>
</dbReference>
<dbReference type="Pfam" id="PF03704">
    <property type="entry name" value="BTAD"/>
    <property type="match status" value="1"/>
</dbReference>
<dbReference type="PATRIC" id="fig|1938.6.peg.6774"/>
<feature type="DNA-binding region" description="OmpR/PhoB-type" evidence="7">
    <location>
        <begin position="6"/>
        <end position="109"/>
    </location>
</feature>
<dbReference type="InterPro" id="IPR019734">
    <property type="entry name" value="TPR_rpt"/>
</dbReference>
<evidence type="ECO:0000256" key="1">
    <source>
        <dbReference type="ARBA" id="ARBA00005820"/>
    </source>
</evidence>
<dbReference type="Gene3D" id="1.10.8.430">
    <property type="entry name" value="Helical domain of apoptotic protease-activating factors"/>
    <property type="match status" value="1"/>
</dbReference>
<keyword evidence="2" id="KW-0677">Repeat</keyword>
<dbReference type="AlphaFoldDB" id="A0A0L8JG16"/>
<evidence type="ECO:0000256" key="6">
    <source>
        <dbReference type="ARBA" id="ARBA00023163"/>
    </source>
</evidence>
<dbReference type="Pfam" id="PF00486">
    <property type="entry name" value="Trans_reg_C"/>
    <property type="match status" value="1"/>
</dbReference>
<feature type="domain" description="OmpR/PhoB-type" evidence="8">
    <location>
        <begin position="6"/>
        <end position="109"/>
    </location>
</feature>
<dbReference type="GO" id="GO:0006355">
    <property type="term" value="P:regulation of DNA-templated transcription"/>
    <property type="evidence" value="ECO:0007669"/>
    <property type="project" value="InterPro"/>
</dbReference>
<dbReference type="CDD" id="cd15831">
    <property type="entry name" value="BTAD"/>
    <property type="match status" value="1"/>
</dbReference>
<evidence type="ECO:0000259" key="8">
    <source>
        <dbReference type="PROSITE" id="PS51755"/>
    </source>
</evidence>
<evidence type="ECO:0000313" key="10">
    <source>
        <dbReference type="Proteomes" id="UP000037023"/>
    </source>
</evidence>
<dbReference type="PROSITE" id="PS51755">
    <property type="entry name" value="OMPR_PHOB"/>
    <property type="match status" value="1"/>
</dbReference>
<evidence type="ECO:0000256" key="2">
    <source>
        <dbReference type="ARBA" id="ARBA00022737"/>
    </source>
</evidence>
<protein>
    <recommendedName>
        <fullName evidence="8">OmpR/PhoB-type domain-containing protein</fullName>
    </recommendedName>
</protein>
<dbReference type="InterPro" id="IPR042197">
    <property type="entry name" value="Apaf_helical"/>
</dbReference>
<name>A0A0L8JG16_STRVR</name>
<dbReference type="OrthoDB" id="7628974at2"/>
<dbReference type="InterPro" id="IPR036388">
    <property type="entry name" value="WH-like_DNA-bd_sf"/>
</dbReference>
<dbReference type="SUPFAM" id="SSF52540">
    <property type="entry name" value="P-loop containing nucleoside triphosphate hydrolases"/>
    <property type="match status" value="1"/>
</dbReference>
<dbReference type="SUPFAM" id="SSF48452">
    <property type="entry name" value="TPR-like"/>
    <property type="match status" value="2"/>
</dbReference>
<dbReference type="PANTHER" id="PTHR35807:SF1">
    <property type="entry name" value="TRANSCRIPTIONAL REGULATOR REDD"/>
    <property type="match status" value="1"/>
</dbReference>
<dbReference type="Gene3D" id="3.40.50.300">
    <property type="entry name" value="P-loop containing nucleotide triphosphate hydrolases"/>
    <property type="match status" value="1"/>
</dbReference>
<keyword evidence="5 7" id="KW-0238">DNA-binding</keyword>
<evidence type="ECO:0000256" key="4">
    <source>
        <dbReference type="ARBA" id="ARBA00023015"/>
    </source>
</evidence>
<dbReference type="SMART" id="SM01043">
    <property type="entry name" value="BTAD"/>
    <property type="match status" value="1"/>
</dbReference>
<dbReference type="InterPro" id="IPR011990">
    <property type="entry name" value="TPR-like_helical_dom_sf"/>
</dbReference>
<sequence>MMRFTMEATGIPGTHFSVLGPLRARRGDTELDLGSPQQRAVAAVLVLRHGRAVSVDDLVGALWESPPRRPEAVVRTYVWRLRHLLEPTHVQGEPWRLLQSVPGGYSLRLADGALDWELFEQRVAEARARKAAGETAAARQLFDQALALWRETTLRSVPGPFADAERSRLEERRLDVVEARLETMVELGDYADAATDLATLVETHPLREGLHYLLMLALHETGRQGEALAAYRRVHRLLAQELGIEPNARLQQLHADILRHTAPSVSRPEVLTRQERAPRQIPNAVPDFTGRTEETERIRDTLLHPSPEAVPIVLVTGMGGTGKTSLVMHSVQTVLSAYPDGQLYVDLRGADGSPADPASVLASFLRTLGEHDAYIPTDIAERAALYRSRLAQQRVLIVLDNAADMHQVMPLLPGAPTCAVVITSRNGLATLPVSLRVVLGAMSDEVAMRLFTRLIGAARADAEPHTAHRILTACGGLPLAVRIVGSRLAARPEWSLADLAGRLADERHRLSELTVDSVTVEASFALGYGQLDPHTRQTLRLLALPAHGVYDLPTASAVLDIPNENAKNLLERLVAVGLLESPALDRYRYHDLVRLFARRLALGTDNDRTRHAVLGRLLDQHLVAAAESYRVIRPGHTVARTLLPQVPGARRFDSVNEALAWSSSSLDDILMLLTQTASSHTDRAATLLLLLDAVLMSSHLWHQVIPVATLVADAASRARDPRSEGRARYILSGALAQVGRLDEAEDQVNRALEASRDIETDVHALSLNVKAFTVGYRDPAAALQLLREAAALALALGNLSLEAMLLGNGVQTRLRSEGIDEQTVCDSVRQVRLFRQLGDRQGEAFARYRHGQVLARQGLLDEAVSGYRQALDMLQEGEQDFTRAACLIRLSEAYGQLDRYRSAKDCADAGLLLARAVRHEQLEGLALRAQGDALFATGRVEEAAHHWRKALAIFQYLGAQADAGSVEKRIADGSPRRDTASD</sequence>
<keyword evidence="4" id="KW-0805">Transcription regulation</keyword>
<keyword evidence="6" id="KW-0804">Transcription</keyword>
<dbReference type="GO" id="GO:0000160">
    <property type="term" value="P:phosphorelay signal transduction system"/>
    <property type="evidence" value="ECO:0007669"/>
    <property type="project" value="UniProtKB-KW"/>
</dbReference>
<dbReference type="Pfam" id="PF00931">
    <property type="entry name" value="NB-ARC"/>
    <property type="match status" value="1"/>
</dbReference>
<dbReference type="Proteomes" id="UP000037023">
    <property type="component" value="Unassembled WGS sequence"/>
</dbReference>
<keyword evidence="3" id="KW-0902">Two-component regulatory system</keyword>
<proteinExistence type="inferred from homology"/>
<dbReference type="PRINTS" id="PR00364">
    <property type="entry name" value="DISEASERSIST"/>
</dbReference>
<organism evidence="9 10">
    <name type="scientific">Streptomyces viridochromogenes</name>
    <dbReference type="NCBI Taxonomy" id="1938"/>
    <lineage>
        <taxon>Bacteria</taxon>
        <taxon>Bacillati</taxon>
        <taxon>Actinomycetota</taxon>
        <taxon>Actinomycetes</taxon>
        <taxon>Kitasatosporales</taxon>
        <taxon>Streptomycetaceae</taxon>
        <taxon>Streptomyces</taxon>
    </lineage>
</organism>
<dbReference type="Gene3D" id="1.10.10.10">
    <property type="entry name" value="Winged helix-like DNA-binding domain superfamily/Winged helix DNA-binding domain"/>
    <property type="match status" value="1"/>
</dbReference>
<reference evidence="9 10" key="1">
    <citation type="submission" date="2015-06" db="EMBL/GenBank/DDBJ databases">
        <authorList>
            <person name="Hoefler B.C."/>
            <person name="Straight P.D."/>
        </authorList>
    </citation>
    <scope>NUCLEOTIDE SEQUENCE [LARGE SCALE GENOMIC DNA]</scope>
    <source>
        <strain evidence="9 10">NRRL 3427</strain>
    </source>
</reference>
<dbReference type="InterPro" id="IPR001867">
    <property type="entry name" value="OmpR/PhoB-type_DNA-bd"/>
</dbReference>
<dbReference type="SUPFAM" id="SSF46894">
    <property type="entry name" value="C-terminal effector domain of the bipartite response regulators"/>
    <property type="match status" value="1"/>
</dbReference>
<dbReference type="InterPro" id="IPR002182">
    <property type="entry name" value="NB-ARC"/>
</dbReference>
<comment type="caution">
    <text evidence="9">The sequence shown here is derived from an EMBL/GenBank/DDBJ whole genome shotgun (WGS) entry which is preliminary data.</text>
</comment>
<dbReference type="InterPro" id="IPR016032">
    <property type="entry name" value="Sig_transdc_resp-reg_C-effctor"/>
</dbReference>
<dbReference type="InterPro" id="IPR005158">
    <property type="entry name" value="BTAD"/>
</dbReference>
<gene>
    <name evidence="9" type="ORF">ADK34_31555</name>
</gene>
<evidence type="ECO:0000256" key="7">
    <source>
        <dbReference type="PROSITE-ProRule" id="PRU01091"/>
    </source>
</evidence>
<dbReference type="RefSeq" id="WP_051787413.1">
    <property type="nucleotide sequence ID" value="NZ_LGUP01000380.1"/>
</dbReference>